<proteinExistence type="predicted"/>
<protein>
    <submittedName>
        <fullName evidence="1">Uncharacterized protein</fullName>
    </submittedName>
</protein>
<reference evidence="1" key="1">
    <citation type="submission" date="2014-11" db="EMBL/GenBank/DDBJ databases">
        <authorList>
            <person name="Amaro Gonzalez C."/>
        </authorList>
    </citation>
    <scope>NUCLEOTIDE SEQUENCE</scope>
</reference>
<name>A0A0E9Q335_ANGAN</name>
<dbReference type="AlphaFoldDB" id="A0A0E9Q335"/>
<dbReference type="EMBL" id="GBXM01097645">
    <property type="protein sequence ID" value="JAH10932.1"/>
    <property type="molecule type" value="Transcribed_RNA"/>
</dbReference>
<reference evidence="1" key="2">
    <citation type="journal article" date="2015" name="Fish Shellfish Immunol.">
        <title>Early steps in the European eel (Anguilla anguilla)-Vibrio vulnificus interaction in the gills: Role of the RtxA13 toxin.</title>
        <authorList>
            <person name="Callol A."/>
            <person name="Pajuelo D."/>
            <person name="Ebbesson L."/>
            <person name="Teles M."/>
            <person name="MacKenzie S."/>
            <person name="Amaro C."/>
        </authorList>
    </citation>
    <scope>NUCLEOTIDE SEQUENCE</scope>
</reference>
<organism evidence="1">
    <name type="scientific">Anguilla anguilla</name>
    <name type="common">European freshwater eel</name>
    <name type="synonym">Muraena anguilla</name>
    <dbReference type="NCBI Taxonomy" id="7936"/>
    <lineage>
        <taxon>Eukaryota</taxon>
        <taxon>Metazoa</taxon>
        <taxon>Chordata</taxon>
        <taxon>Craniata</taxon>
        <taxon>Vertebrata</taxon>
        <taxon>Euteleostomi</taxon>
        <taxon>Actinopterygii</taxon>
        <taxon>Neopterygii</taxon>
        <taxon>Teleostei</taxon>
        <taxon>Anguilliformes</taxon>
        <taxon>Anguillidae</taxon>
        <taxon>Anguilla</taxon>
    </lineage>
</organism>
<accession>A0A0E9Q335</accession>
<evidence type="ECO:0000313" key="1">
    <source>
        <dbReference type="EMBL" id="JAH10932.1"/>
    </source>
</evidence>
<sequence length="47" mass="5318">MPLSRAITCFTYYPIIHLDIYLSSAGTTILSLLSRCYNFNLQLLSCS</sequence>